<organism evidence="1 3">
    <name type="scientific">Iodobacter fluviatilis</name>
    <dbReference type="NCBI Taxonomy" id="537"/>
    <lineage>
        <taxon>Bacteria</taxon>
        <taxon>Pseudomonadati</taxon>
        <taxon>Pseudomonadota</taxon>
        <taxon>Betaproteobacteria</taxon>
        <taxon>Neisseriales</taxon>
        <taxon>Chitinibacteraceae</taxon>
        <taxon>Iodobacter</taxon>
    </lineage>
</organism>
<sequence length="143" mass="15870">MSTFNFEIAISIAADSLAKLKEADVFRVLESTENSNRNELALYIAKNRSDLALEVKALMVVAFCTPDWDVPQKEATSIKTDKPRTLTCCCCGNSTRGRQWWGRDNGFGLCTDCISFCEADVGQGEKTESYGIRGVHFDLQNEA</sequence>
<evidence type="ECO:0000313" key="4">
    <source>
        <dbReference type="Proteomes" id="UP000295794"/>
    </source>
</evidence>
<evidence type="ECO:0000313" key="1">
    <source>
        <dbReference type="EMBL" id="STQ90031.1"/>
    </source>
</evidence>
<proteinExistence type="predicted"/>
<dbReference type="EMBL" id="UGHR01000001">
    <property type="protein sequence ID" value="STQ90031.1"/>
    <property type="molecule type" value="Genomic_DNA"/>
</dbReference>
<dbReference type="Proteomes" id="UP000255108">
    <property type="component" value="Unassembled WGS sequence"/>
</dbReference>
<dbReference type="OrthoDB" id="6052886at2"/>
<protein>
    <submittedName>
        <fullName evidence="1">Uncharacterized protein</fullName>
    </submittedName>
</protein>
<evidence type="ECO:0000313" key="2">
    <source>
        <dbReference type="EMBL" id="TCU84565.1"/>
    </source>
</evidence>
<dbReference type="RefSeq" id="WP_115226416.1">
    <property type="nucleotide sequence ID" value="NZ_CAWOLO010000009.1"/>
</dbReference>
<dbReference type="AlphaFoldDB" id="A0A377Q855"/>
<keyword evidence="4" id="KW-1185">Reference proteome</keyword>
<reference evidence="2 4" key="2">
    <citation type="submission" date="2019-03" db="EMBL/GenBank/DDBJ databases">
        <title>Genomic Encyclopedia of Type Strains, Phase IV (KMG-IV): sequencing the most valuable type-strain genomes for metagenomic binning, comparative biology and taxonomic classification.</title>
        <authorList>
            <person name="Goeker M."/>
        </authorList>
    </citation>
    <scope>NUCLEOTIDE SEQUENCE [LARGE SCALE GENOMIC DNA]</scope>
    <source>
        <strain evidence="2 4">DSM 3764</strain>
    </source>
</reference>
<dbReference type="EMBL" id="SMBT01000009">
    <property type="protein sequence ID" value="TCU84565.1"/>
    <property type="molecule type" value="Genomic_DNA"/>
</dbReference>
<gene>
    <name evidence="2" type="ORF">EV682_10990</name>
    <name evidence="1" type="ORF">NCTC11159_01089</name>
</gene>
<reference evidence="1 3" key="1">
    <citation type="submission" date="2018-06" db="EMBL/GenBank/DDBJ databases">
        <authorList>
            <consortium name="Pathogen Informatics"/>
            <person name="Doyle S."/>
        </authorList>
    </citation>
    <scope>NUCLEOTIDE SEQUENCE [LARGE SCALE GENOMIC DNA]</scope>
    <source>
        <strain evidence="1 3">NCTC11159</strain>
    </source>
</reference>
<accession>A0A377Q855</accession>
<name>A0A377Q855_9NEIS</name>
<evidence type="ECO:0000313" key="3">
    <source>
        <dbReference type="Proteomes" id="UP000255108"/>
    </source>
</evidence>
<dbReference type="Proteomes" id="UP000295794">
    <property type="component" value="Unassembled WGS sequence"/>
</dbReference>